<keyword evidence="3" id="KW-0418">Kinase</keyword>
<keyword evidence="2" id="KW-0547">Nucleotide-binding</keyword>
<proteinExistence type="predicted"/>
<sequence>MTTARAPVGTDQRQLLAPLLQLLAPWLAARRWYAAGAGPAHEPAQTLTPVTATVVRDGPPTLLHTVLRGGDDGPCHQLLLGLRPELPPRLKDAAVGRVPGGRWRGWTLYEATEDAALMGVLLRHLAAGGGDGLRWRLVRRGGADPRPGQRPAPHGVAR</sequence>
<evidence type="ECO:0000313" key="7">
    <source>
        <dbReference type="Proteomes" id="UP001163064"/>
    </source>
</evidence>
<dbReference type="EMBL" id="JAPHNL010000090">
    <property type="protein sequence ID" value="MCX3060153.1"/>
    <property type="molecule type" value="Genomic_DNA"/>
</dbReference>
<dbReference type="Pfam" id="PF18085">
    <property type="entry name" value="Mak_N_cap"/>
    <property type="match status" value="1"/>
</dbReference>
<evidence type="ECO:0000256" key="4">
    <source>
        <dbReference type="ARBA" id="ARBA00022840"/>
    </source>
</evidence>
<dbReference type="InterPro" id="IPR040999">
    <property type="entry name" value="Mak_N_cap"/>
</dbReference>
<reference evidence="6" key="1">
    <citation type="submission" date="2022-10" db="EMBL/GenBank/DDBJ databases">
        <title>Streptomyces beihaiensis sp. nov., a chitin degrading actinobacterium, isolated from shrimp pond soil.</title>
        <authorList>
            <person name="Xie J."/>
            <person name="Shen N."/>
        </authorList>
    </citation>
    <scope>NUCLEOTIDE SEQUENCE</scope>
    <source>
        <strain evidence="6">GXMU-J5</strain>
    </source>
</reference>
<protein>
    <recommendedName>
        <fullName evidence="5">Maltokinase N-terminal cap domain-containing protein</fullName>
    </recommendedName>
</protein>
<dbReference type="Proteomes" id="UP001163064">
    <property type="component" value="Unassembled WGS sequence"/>
</dbReference>
<dbReference type="RefSeq" id="WP_407700314.1">
    <property type="nucleotide sequence ID" value="NZ_JAPHNL010000090.1"/>
</dbReference>
<evidence type="ECO:0000256" key="2">
    <source>
        <dbReference type="ARBA" id="ARBA00022741"/>
    </source>
</evidence>
<organism evidence="6 7">
    <name type="scientific">Streptomyces beihaiensis</name>
    <dbReference type="NCBI Taxonomy" id="2984495"/>
    <lineage>
        <taxon>Bacteria</taxon>
        <taxon>Bacillati</taxon>
        <taxon>Actinomycetota</taxon>
        <taxon>Actinomycetes</taxon>
        <taxon>Kitasatosporales</taxon>
        <taxon>Streptomycetaceae</taxon>
        <taxon>Streptomyces</taxon>
    </lineage>
</organism>
<gene>
    <name evidence="6" type="ORF">OFY01_10370</name>
</gene>
<keyword evidence="1" id="KW-0808">Transferase</keyword>
<feature type="non-terminal residue" evidence="6">
    <location>
        <position position="158"/>
    </location>
</feature>
<keyword evidence="4" id="KW-0067">ATP-binding</keyword>
<accession>A0ABT3TSZ4</accession>
<comment type="caution">
    <text evidence="6">The sequence shown here is derived from an EMBL/GenBank/DDBJ whole genome shotgun (WGS) entry which is preliminary data.</text>
</comment>
<name>A0ABT3TSZ4_9ACTN</name>
<evidence type="ECO:0000313" key="6">
    <source>
        <dbReference type="EMBL" id="MCX3060153.1"/>
    </source>
</evidence>
<evidence type="ECO:0000259" key="5">
    <source>
        <dbReference type="Pfam" id="PF18085"/>
    </source>
</evidence>
<keyword evidence="7" id="KW-1185">Reference proteome</keyword>
<evidence type="ECO:0000256" key="3">
    <source>
        <dbReference type="ARBA" id="ARBA00022777"/>
    </source>
</evidence>
<feature type="domain" description="Maltokinase N-terminal cap" evidence="5">
    <location>
        <begin position="26"/>
        <end position="114"/>
    </location>
</feature>
<evidence type="ECO:0000256" key="1">
    <source>
        <dbReference type="ARBA" id="ARBA00022679"/>
    </source>
</evidence>